<evidence type="ECO:0000256" key="5">
    <source>
        <dbReference type="ARBA" id="ARBA00022989"/>
    </source>
</evidence>
<keyword evidence="4 7" id="KW-0812">Transmembrane</keyword>
<evidence type="ECO:0000313" key="9">
    <source>
        <dbReference type="EMBL" id="KIE05686.1"/>
    </source>
</evidence>
<feature type="transmembrane region" description="Helical" evidence="7">
    <location>
        <begin position="274"/>
        <end position="296"/>
    </location>
</feature>
<dbReference type="InterPro" id="IPR011701">
    <property type="entry name" value="MFS"/>
</dbReference>
<evidence type="ECO:0000256" key="7">
    <source>
        <dbReference type="SAM" id="Phobius"/>
    </source>
</evidence>
<keyword evidence="2" id="KW-0813">Transport</keyword>
<dbReference type="Gene3D" id="1.20.1250.20">
    <property type="entry name" value="MFS general substrate transporter like domains"/>
    <property type="match status" value="2"/>
</dbReference>
<dbReference type="AlphaFoldDB" id="A0A0C1N040"/>
<gene>
    <name evidence="9" type="ORF">NF27_DN00020</name>
</gene>
<comment type="subcellular location">
    <subcellularLocation>
        <location evidence="1">Cell inner membrane</location>
        <topology evidence="1">Multi-pass membrane protein</topology>
    </subcellularLocation>
</comment>
<keyword evidence="5 7" id="KW-1133">Transmembrane helix</keyword>
<feature type="transmembrane region" description="Helical" evidence="7">
    <location>
        <begin position="91"/>
        <end position="109"/>
    </location>
</feature>
<dbReference type="PANTHER" id="PTHR43045">
    <property type="entry name" value="SHIKIMATE TRANSPORTER"/>
    <property type="match status" value="1"/>
</dbReference>
<protein>
    <recommendedName>
        <fullName evidence="8">Major facilitator superfamily (MFS) profile domain-containing protein</fullName>
    </recommendedName>
</protein>
<organism evidence="9 10">
    <name type="scientific">Candidatus Jidaibacter acanthamoebae</name>
    <dbReference type="NCBI Taxonomy" id="86105"/>
    <lineage>
        <taxon>Bacteria</taxon>
        <taxon>Pseudomonadati</taxon>
        <taxon>Pseudomonadota</taxon>
        <taxon>Alphaproteobacteria</taxon>
        <taxon>Rickettsiales</taxon>
        <taxon>Candidatus Midichloriaceae</taxon>
        <taxon>Candidatus Jidaibacter</taxon>
    </lineage>
</organism>
<dbReference type="SUPFAM" id="SSF103473">
    <property type="entry name" value="MFS general substrate transporter"/>
    <property type="match status" value="1"/>
</dbReference>
<feature type="transmembrane region" description="Helical" evidence="7">
    <location>
        <begin position="369"/>
        <end position="393"/>
    </location>
</feature>
<feature type="transmembrane region" description="Helical" evidence="7">
    <location>
        <begin position="52"/>
        <end position="79"/>
    </location>
</feature>
<evidence type="ECO:0000313" key="10">
    <source>
        <dbReference type="Proteomes" id="UP000031258"/>
    </source>
</evidence>
<name>A0A0C1N040_9RICK</name>
<feature type="transmembrane region" description="Helical" evidence="7">
    <location>
        <begin position="115"/>
        <end position="142"/>
    </location>
</feature>
<evidence type="ECO:0000256" key="6">
    <source>
        <dbReference type="ARBA" id="ARBA00023136"/>
    </source>
</evidence>
<feature type="transmembrane region" description="Helical" evidence="7">
    <location>
        <begin position="187"/>
        <end position="205"/>
    </location>
</feature>
<evidence type="ECO:0000256" key="3">
    <source>
        <dbReference type="ARBA" id="ARBA00022475"/>
    </source>
</evidence>
<dbReference type="EMBL" id="JSWE01000090">
    <property type="protein sequence ID" value="KIE05686.1"/>
    <property type="molecule type" value="Genomic_DNA"/>
</dbReference>
<evidence type="ECO:0000256" key="1">
    <source>
        <dbReference type="ARBA" id="ARBA00004429"/>
    </source>
</evidence>
<keyword evidence="10" id="KW-1185">Reference proteome</keyword>
<evidence type="ECO:0000259" key="8">
    <source>
        <dbReference type="PROSITE" id="PS50850"/>
    </source>
</evidence>
<sequence length="426" mass="47281">MIKMVIKKLYNDKNKVLIALSVGNILEFYDFALYGLLAPKIAILFFPNNSDLISLILTFSIFTIGFIARPFGALLFGYIGDRYGRSLSLSYSLLLMGIITCLIGILPTYNEIGILAPLFLCILRILQGICMGGEFSGSLILVSELLSNKKHKALYTSVCSAAGVSGWLLAAFIVFISNQFNYISYSWRLPFILSGSTAFVGYFIRQSLNNTEKVLSNLKTKQYNKFSITSLLSQSILPFLIMVCIGGCMGIIFYGQFIFQNTFLTSILKVNTNLALLAIMIGISSYMVFLPIFGWLSDKIGHSNTMMFSAISIMLLSYPIYNCFITKDYIKIILAEVLSGAILALFMGPATYVMTTLFHIRMRYTGVSFGYNVGASLFGGITPTISMLLYQLNLNPMDPFLYLAFAGVLGIFGTYLYQKLGNNLTN</sequence>
<feature type="transmembrane region" description="Helical" evidence="7">
    <location>
        <begin position="16"/>
        <end position="37"/>
    </location>
</feature>
<reference evidence="9 10" key="1">
    <citation type="submission" date="2014-11" db="EMBL/GenBank/DDBJ databases">
        <title>A Rickettsiales Symbiont of Amoebae With Ancient Features.</title>
        <authorList>
            <person name="Schulz F."/>
            <person name="Martijn J."/>
            <person name="Wascher F."/>
            <person name="Kostanjsek R."/>
            <person name="Ettema T.J."/>
            <person name="Horn M."/>
        </authorList>
    </citation>
    <scope>NUCLEOTIDE SEQUENCE [LARGE SCALE GENOMIC DNA]</scope>
    <source>
        <strain evidence="9 10">UWC36</strain>
    </source>
</reference>
<proteinExistence type="predicted"/>
<feature type="transmembrane region" description="Helical" evidence="7">
    <location>
        <begin position="226"/>
        <end position="254"/>
    </location>
</feature>
<evidence type="ECO:0000256" key="4">
    <source>
        <dbReference type="ARBA" id="ARBA00022692"/>
    </source>
</evidence>
<evidence type="ECO:0000256" key="2">
    <source>
        <dbReference type="ARBA" id="ARBA00022448"/>
    </source>
</evidence>
<dbReference type="STRING" id="86105.NF27_DN00020"/>
<dbReference type="PROSITE" id="PS50850">
    <property type="entry name" value="MFS"/>
    <property type="match status" value="1"/>
</dbReference>
<dbReference type="InterPro" id="IPR020846">
    <property type="entry name" value="MFS_dom"/>
</dbReference>
<keyword evidence="6 7" id="KW-0472">Membrane</keyword>
<feature type="transmembrane region" description="Helical" evidence="7">
    <location>
        <begin position="333"/>
        <end position="357"/>
    </location>
</feature>
<dbReference type="InterPro" id="IPR036259">
    <property type="entry name" value="MFS_trans_sf"/>
</dbReference>
<feature type="transmembrane region" description="Helical" evidence="7">
    <location>
        <begin position="399"/>
        <end position="417"/>
    </location>
</feature>
<feature type="transmembrane region" description="Helical" evidence="7">
    <location>
        <begin position="154"/>
        <end position="175"/>
    </location>
</feature>
<dbReference type="Proteomes" id="UP000031258">
    <property type="component" value="Unassembled WGS sequence"/>
</dbReference>
<dbReference type="GO" id="GO:0005886">
    <property type="term" value="C:plasma membrane"/>
    <property type="evidence" value="ECO:0007669"/>
    <property type="project" value="UniProtKB-SubCell"/>
</dbReference>
<feature type="transmembrane region" description="Helical" evidence="7">
    <location>
        <begin position="303"/>
        <end position="321"/>
    </location>
</feature>
<dbReference type="PANTHER" id="PTHR43045:SF1">
    <property type="entry name" value="SHIKIMATE TRANSPORTER"/>
    <property type="match status" value="1"/>
</dbReference>
<keyword evidence="3" id="KW-1003">Cell membrane</keyword>
<feature type="domain" description="Major facilitator superfamily (MFS) profile" evidence="8">
    <location>
        <begin position="16"/>
        <end position="422"/>
    </location>
</feature>
<comment type="caution">
    <text evidence="9">The sequence shown here is derived from an EMBL/GenBank/DDBJ whole genome shotgun (WGS) entry which is preliminary data.</text>
</comment>
<dbReference type="GO" id="GO:0022857">
    <property type="term" value="F:transmembrane transporter activity"/>
    <property type="evidence" value="ECO:0007669"/>
    <property type="project" value="InterPro"/>
</dbReference>
<dbReference type="Pfam" id="PF07690">
    <property type="entry name" value="MFS_1"/>
    <property type="match status" value="1"/>
</dbReference>
<accession>A0A0C1N040</accession>